<gene>
    <name evidence="1" type="ORF">H4W34_001038</name>
</gene>
<organism evidence="1 2">
    <name type="scientific">Actinomadura algeriensis</name>
    <dbReference type="NCBI Taxonomy" id="1679523"/>
    <lineage>
        <taxon>Bacteria</taxon>
        <taxon>Bacillati</taxon>
        <taxon>Actinomycetota</taxon>
        <taxon>Actinomycetes</taxon>
        <taxon>Streptosporangiales</taxon>
        <taxon>Thermomonosporaceae</taxon>
        <taxon>Actinomadura</taxon>
    </lineage>
</organism>
<comment type="caution">
    <text evidence="1">The sequence shown here is derived from an EMBL/GenBank/DDBJ whole genome shotgun (WGS) entry which is preliminary data.</text>
</comment>
<name>A0ABR9JKW6_9ACTN</name>
<proteinExistence type="predicted"/>
<accession>A0ABR9JKW6</accession>
<keyword evidence="2" id="KW-1185">Reference proteome</keyword>
<sequence>MSMAAGEVLISGDKYGDFGMSGNRAYPEVVVATLSP</sequence>
<evidence type="ECO:0000313" key="2">
    <source>
        <dbReference type="Proteomes" id="UP000627838"/>
    </source>
</evidence>
<protein>
    <submittedName>
        <fullName evidence="1">Uncharacterized protein</fullName>
    </submittedName>
</protein>
<dbReference type="EMBL" id="JADBDZ010000001">
    <property type="protein sequence ID" value="MBE1531205.1"/>
    <property type="molecule type" value="Genomic_DNA"/>
</dbReference>
<dbReference type="Proteomes" id="UP000627838">
    <property type="component" value="Unassembled WGS sequence"/>
</dbReference>
<evidence type="ECO:0000313" key="1">
    <source>
        <dbReference type="EMBL" id="MBE1531205.1"/>
    </source>
</evidence>
<reference evidence="1 2" key="1">
    <citation type="submission" date="2020-10" db="EMBL/GenBank/DDBJ databases">
        <title>Sequencing the genomes of 1000 actinobacteria strains.</title>
        <authorList>
            <person name="Klenk H.-P."/>
        </authorList>
    </citation>
    <scope>NUCLEOTIDE SEQUENCE [LARGE SCALE GENOMIC DNA]</scope>
    <source>
        <strain evidence="1 2">DSM 46744</strain>
    </source>
</reference>